<feature type="transmembrane region" description="Helical" evidence="5">
    <location>
        <begin position="176"/>
        <end position="200"/>
    </location>
</feature>
<dbReference type="InterPro" id="IPR051533">
    <property type="entry name" value="WaaL-like"/>
</dbReference>
<gene>
    <name evidence="7" type="ORF">GGQ88_001348</name>
</gene>
<name>A0A7W6EVA9_9SPHN</name>
<dbReference type="AlphaFoldDB" id="A0A7W6EVA9"/>
<feature type="transmembrane region" description="Helical" evidence="5">
    <location>
        <begin position="266"/>
        <end position="286"/>
    </location>
</feature>
<feature type="transmembrane region" description="Helical" evidence="5">
    <location>
        <begin position="415"/>
        <end position="432"/>
    </location>
</feature>
<feature type="transmembrane region" description="Helical" evidence="5">
    <location>
        <begin position="114"/>
        <end position="131"/>
    </location>
</feature>
<dbReference type="PANTHER" id="PTHR37422">
    <property type="entry name" value="TEICHURONIC ACID BIOSYNTHESIS PROTEIN TUAE"/>
    <property type="match status" value="1"/>
</dbReference>
<dbReference type="EMBL" id="JACICY010000002">
    <property type="protein sequence ID" value="MBB3860087.1"/>
    <property type="molecule type" value="Genomic_DNA"/>
</dbReference>
<protein>
    <submittedName>
        <fullName evidence="7">O-antigen ligase</fullName>
    </submittedName>
</protein>
<dbReference type="GO" id="GO:0016874">
    <property type="term" value="F:ligase activity"/>
    <property type="evidence" value="ECO:0007669"/>
    <property type="project" value="UniProtKB-KW"/>
</dbReference>
<sequence length="446" mass="46738">MLKTRANQLSALLIVAVIMGGGGVAYGLSNLVVQLFALGLLALNYSAVRDFFREGPPVLVALVVMSLCVPLLQILPLPASVWTALPGRELVAESLAAAGGPGWFAMSVDSARTFVAFIGLLAPFAVVVLGWRCPDDGLARAVLVVIGLGLLNIVLGSVQVLGGGAGILYVENEMPGVLFGFFANRNSTAIFLVCCLILMATLAPSRLLSAPGLAKFSAALLLGVGVVLTQSRTGLVLLAIPLALYAVHFASLRFRPAKPQAGGQPAGRMLLVAGVALVAIAGLATMSSGTRLDSVLARFENTEDQRPLIWDDANFTARRYWPVGAGMATFDEVFQADESLENISPRRAGRAHNDYLELAIEAGAIGLAVLAAWVLWIGVAAARAMATAQRWPALSGAGILLAIALQSVLDYPLRNQTMLCLAALAIVLLAPVRSRRSASPRSEEPA</sequence>
<evidence type="ECO:0000256" key="1">
    <source>
        <dbReference type="ARBA" id="ARBA00004141"/>
    </source>
</evidence>
<evidence type="ECO:0000256" key="2">
    <source>
        <dbReference type="ARBA" id="ARBA00022692"/>
    </source>
</evidence>
<keyword evidence="4 5" id="KW-0472">Membrane</keyword>
<proteinExistence type="predicted"/>
<feature type="transmembrane region" description="Helical" evidence="5">
    <location>
        <begin position="358"/>
        <end position="379"/>
    </location>
</feature>
<evidence type="ECO:0000313" key="7">
    <source>
        <dbReference type="EMBL" id="MBB3860087.1"/>
    </source>
</evidence>
<keyword evidence="8" id="KW-1185">Reference proteome</keyword>
<evidence type="ECO:0000313" key="8">
    <source>
        <dbReference type="Proteomes" id="UP000562395"/>
    </source>
</evidence>
<dbReference type="Proteomes" id="UP000562395">
    <property type="component" value="Unassembled WGS sequence"/>
</dbReference>
<feature type="transmembrane region" description="Helical" evidence="5">
    <location>
        <begin position="391"/>
        <end position="409"/>
    </location>
</feature>
<evidence type="ECO:0000256" key="5">
    <source>
        <dbReference type="SAM" id="Phobius"/>
    </source>
</evidence>
<feature type="transmembrane region" description="Helical" evidence="5">
    <location>
        <begin position="58"/>
        <end position="78"/>
    </location>
</feature>
<comment type="subcellular location">
    <subcellularLocation>
        <location evidence="1">Membrane</location>
        <topology evidence="1">Multi-pass membrane protein</topology>
    </subcellularLocation>
</comment>
<keyword evidence="7" id="KW-0436">Ligase</keyword>
<dbReference type="InterPro" id="IPR007016">
    <property type="entry name" value="O-antigen_ligase-rel_domated"/>
</dbReference>
<dbReference type="RefSeq" id="WP_183612332.1">
    <property type="nucleotide sequence ID" value="NZ_JACICY010000002.1"/>
</dbReference>
<feature type="transmembrane region" description="Helical" evidence="5">
    <location>
        <begin position="143"/>
        <end position="170"/>
    </location>
</feature>
<organism evidence="7 8">
    <name type="scientific">Novosphingobium hassiacum</name>
    <dbReference type="NCBI Taxonomy" id="173676"/>
    <lineage>
        <taxon>Bacteria</taxon>
        <taxon>Pseudomonadati</taxon>
        <taxon>Pseudomonadota</taxon>
        <taxon>Alphaproteobacteria</taxon>
        <taxon>Sphingomonadales</taxon>
        <taxon>Sphingomonadaceae</taxon>
        <taxon>Novosphingobium</taxon>
    </lineage>
</organism>
<comment type="caution">
    <text evidence="7">The sequence shown here is derived from an EMBL/GenBank/DDBJ whole genome shotgun (WGS) entry which is preliminary data.</text>
</comment>
<dbReference type="Pfam" id="PF04932">
    <property type="entry name" value="Wzy_C"/>
    <property type="match status" value="1"/>
</dbReference>
<keyword evidence="2 5" id="KW-0812">Transmembrane</keyword>
<feature type="transmembrane region" description="Helical" evidence="5">
    <location>
        <begin position="12"/>
        <end position="38"/>
    </location>
</feature>
<evidence type="ECO:0000256" key="3">
    <source>
        <dbReference type="ARBA" id="ARBA00022989"/>
    </source>
</evidence>
<evidence type="ECO:0000256" key="4">
    <source>
        <dbReference type="ARBA" id="ARBA00023136"/>
    </source>
</evidence>
<evidence type="ECO:0000259" key="6">
    <source>
        <dbReference type="Pfam" id="PF04932"/>
    </source>
</evidence>
<reference evidence="7 8" key="1">
    <citation type="submission" date="2020-08" db="EMBL/GenBank/DDBJ databases">
        <title>Genomic Encyclopedia of Type Strains, Phase IV (KMG-IV): sequencing the most valuable type-strain genomes for metagenomic binning, comparative biology and taxonomic classification.</title>
        <authorList>
            <person name="Goeker M."/>
        </authorList>
    </citation>
    <scope>NUCLEOTIDE SEQUENCE [LARGE SCALE GENOMIC DNA]</scope>
    <source>
        <strain evidence="7 8">DSM 14552</strain>
    </source>
</reference>
<dbReference type="PANTHER" id="PTHR37422:SF13">
    <property type="entry name" value="LIPOPOLYSACCHARIDE BIOSYNTHESIS PROTEIN PA4999-RELATED"/>
    <property type="match status" value="1"/>
</dbReference>
<keyword evidence="3 5" id="KW-1133">Transmembrane helix</keyword>
<accession>A0A7W6EVA9</accession>
<feature type="domain" description="O-antigen ligase-related" evidence="6">
    <location>
        <begin position="218"/>
        <end position="370"/>
    </location>
</feature>
<dbReference type="GO" id="GO:0016020">
    <property type="term" value="C:membrane"/>
    <property type="evidence" value="ECO:0007669"/>
    <property type="project" value="UniProtKB-SubCell"/>
</dbReference>
<feature type="transmembrane region" description="Helical" evidence="5">
    <location>
        <begin position="212"/>
        <end position="229"/>
    </location>
</feature>
<feature type="transmembrane region" description="Helical" evidence="5">
    <location>
        <begin position="235"/>
        <end position="254"/>
    </location>
</feature>